<organism evidence="2 3">
    <name type="scientific">Helicobacter jaachi</name>
    <dbReference type="NCBI Taxonomy" id="1677920"/>
    <lineage>
        <taxon>Bacteria</taxon>
        <taxon>Pseudomonadati</taxon>
        <taxon>Campylobacterota</taxon>
        <taxon>Epsilonproteobacteria</taxon>
        <taxon>Campylobacterales</taxon>
        <taxon>Helicobacteraceae</taxon>
        <taxon>Helicobacter</taxon>
    </lineage>
</organism>
<evidence type="ECO:0000256" key="1">
    <source>
        <dbReference type="SAM" id="Phobius"/>
    </source>
</evidence>
<proteinExistence type="predicted"/>
<reference evidence="2 3" key="1">
    <citation type="journal article" date="2014" name="Genome Announc.">
        <title>Draft genome sequences of eight enterohepatic helicobacter species isolated from both laboratory and wild rodents.</title>
        <authorList>
            <person name="Sheh A."/>
            <person name="Shen Z."/>
            <person name="Fox J.G."/>
        </authorList>
    </citation>
    <scope>NUCLEOTIDE SEQUENCE [LARGE SCALE GENOMIC DNA]</scope>
    <source>
        <strain evidence="2 3">MIT 09-6949</strain>
    </source>
</reference>
<gene>
    <name evidence="2" type="ORF">LS71_000310</name>
</gene>
<keyword evidence="1" id="KW-1133">Transmembrane helix</keyword>
<keyword evidence="3" id="KW-1185">Reference proteome</keyword>
<feature type="transmembrane region" description="Helical" evidence="1">
    <location>
        <begin position="12"/>
        <end position="34"/>
    </location>
</feature>
<keyword evidence="1" id="KW-0472">Membrane</keyword>
<comment type="caution">
    <text evidence="2">The sequence shown here is derived from an EMBL/GenBank/DDBJ whole genome shotgun (WGS) entry which is preliminary data.</text>
</comment>
<dbReference type="Proteomes" id="UP000029733">
    <property type="component" value="Unassembled WGS sequence"/>
</dbReference>
<protein>
    <submittedName>
        <fullName evidence="2">Uncharacterized protein</fullName>
    </submittedName>
</protein>
<accession>A0A4V6I2R9</accession>
<dbReference type="RefSeq" id="WP_034352624.1">
    <property type="nucleotide sequence ID" value="NZ_JRPR02000001.1"/>
</dbReference>
<dbReference type="AlphaFoldDB" id="A0A4V6I2R9"/>
<dbReference type="PROSITE" id="PS51257">
    <property type="entry name" value="PROKAR_LIPOPROTEIN"/>
    <property type="match status" value="1"/>
</dbReference>
<keyword evidence="1" id="KW-0812">Transmembrane</keyword>
<evidence type="ECO:0000313" key="3">
    <source>
        <dbReference type="Proteomes" id="UP000029733"/>
    </source>
</evidence>
<evidence type="ECO:0000313" key="2">
    <source>
        <dbReference type="EMBL" id="TLD97242.1"/>
    </source>
</evidence>
<name>A0A4V6I2R9_9HELI</name>
<dbReference type="OrthoDB" id="5325776at2"/>
<dbReference type="EMBL" id="JRPR02000001">
    <property type="protein sequence ID" value="TLD97242.1"/>
    <property type="molecule type" value="Genomic_DNA"/>
</dbReference>
<sequence>MSAARIWQAKRNGFYIIYAVLFIVSMGIACAFYVRESHHRSFTHASLHAKVQLHLYARSLKEMNILCLKARDFHTCERQAFLFPNGYHFRTALTSLTANTILLDIHGNVTHPSSTNITRITKRYILITP</sequence>